<evidence type="ECO:0000313" key="6">
    <source>
        <dbReference type="EMBL" id="MBD1423513.1"/>
    </source>
</evidence>
<evidence type="ECO:0000256" key="4">
    <source>
        <dbReference type="ARBA" id="ARBA00022837"/>
    </source>
</evidence>
<evidence type="ECO:0000256" key="1">
    <source>
        <dbReference type="ARBA" id="ARBA00008779"/>
    </source>
</evidence>
<accession>A0ABR7XWS3</accession>
<organism evidence="6 7">
    <name type="scientific">Sphingobacterium chuzhouense</name>
    <dbReference type="NCBI Taxonomy" id="1742264"/>
    <lineage>
        <taxon>Bacteria</taxon>
        <taxon>Pseudomonadati</taxon>
        <taxon>Bacteroidota</taxon>
        <taxon>Sphingobacteriia</taxon>
        <taxon>Sphingobacteriales</taxon>
        <taxon>Sphingobacteriaceae</taxon>
        <taxon>Sphingobacterium</taxon>
    </lineage>
</organism>
<sequence>MNTITRIKCCCLLAIAFCLSCTSEKEQDRPNILLLMSDNQSWNHVGVYGDSVVKTPNMDKIASEGVRFTHAFCNSPSCTPARAALLTGQDIWRIEEGANLWGTLPTKFEVFPELLEKAGYRVGYDGKGWGPGSYEANGRTRNPGGDQYRNFADFIKNAKKGEPWSYWFNSLHPHRPYEVGSGQKAGIDIHKINAPAYLPDTEDVRIDIADYYAAIQTFDTEVGEIMQQLEESGHLENTIVLICSDNGWQMPRGLANLYDFGTRVPLIVSWPEKFKTDAVTEDLVTLLDLAPTFLTLAKAEVPDYMTGKSLLPILEKDGEIADSREFVVIGRERHAFVRQHGLGYPGRAIRTKEYLYIKNYEADRWPAGDPPLYGDVDPYMLNYPGPAKFFILEHKDEPIAKQAFELAFAKRPSEELYHIVNDPDQLHNLADDADYQAIKQELSSKMIAHLKETKDPRETGGEIIWDSTDYFSEIDKTPVPSKEAIEKFNLDTMYNYLK</sequence>
<keyword evidence="4" id="KW-0106">Calcium</keyword>
<dbReference type="Proteomes" id="UP000651112">
    <property type="component" value="Unassembled WGS sequence"/>
</dbReference>
<evidence type="ECO:0000313" key="7">
    <source>
        <dbReference type="Proteomes" id="UP000651112"/>
    </source>
</evidence>
<dbReference type="InterPro" id="IPR017850">
    <property type="entry name" value="Alkaline_phosphatase_core_sf"/>
</dbReference>
<protein>
    <submittedName>
        <fullName evidence="6">Sulfatase</fullName>
    </submittedName>
</protein>
<comment type="caution">
    <text evidence="6">The sequence shown here is derived from an EMBL/GenBank/DDBJ whole genome shotgun (WGS) entry which is preliminary data.</text>
</comment>
<keyword evidence="3" id="KW-0378">Hydrolase</keyword>
<dbReference type="Pfam" id="PF00884">
    <property type="entry name" value="Sulfatase"/>
    <property type="match status" value="1"/>
</dbReference>
<gene>
    <name evidence="6" type="ORF">H8B21_18285</name>
</gene>
<dbReference type="Gene3D" id="3.40.720.10">
    <property type="entry name" value="Alkaline Phosphatase, subunit A"/>
    <property type="match status" value="1"/>
</dbReference>
<dbReference type="InterPro" id="IPR000917">
    <property type="entry name" value="Sulfatase_N"/>
</dbReference>
<dbReference type="PROSITE" id="PS00523">
    <property type="entry name" value="SULFATASE_1"/>
    <property type="match status" value="1"/>
</dbReference>
<name>A0ABR7XWS3_9SPHI</name>
<evidence type="ECO:0000256" key="3">
    <source>
        <dbReference type="ARBA" id="ARBA00022801"/>
    </source>
</evidence>
<evidence type="ECO:0000259" key="5">
    <source>
        <dbReference type="Pfam" id="PF00884"/>
    </source>
</evidence>
<dbReference type="PANTHER" id="PTHR42693">
    <property type="entry name" value="ARYLSULFATASE FAMILY MEMBER"/>
    <property type="match status" value="1"/>
</dbReference>
<keyword evidence="7" id="KW-1185">Reference proteome</keyword>
<dbReference type="PANTHER" id="PTHR42693:SF53">
    <property type="entry name" value="ENDO-4-O-SULFATASE"/>
    <property type="match status" value="1"/>
</dbReference>
<proteinExistence type="inferred from homology"/>
<keyword evidence="2" id="KW-0479">Metal-binding</keyword>
<dbReference type="InterPro" id="IPR050738">
    <property type="entry name" value="Sulfatase"/>
</dbReference>
<feature type="domain" description="Sulfatase N-terminal" evidence="5">
    <location>
        <begin position="30"/>
        <end position="298"/>
    </location>
</feature>
<dbReference type="EMBL" id="JACNYL010000005">
    <property type="protein sequence ID" value="MBD1423513.1"/>
    <property type="molecule type" value="Genomic_DNA"/>
</dbReference>
<reference evidence="6 7" key="1">
    <citation type="submission" date="2020-08" db="EMBL/GenBank/DDBJ databases">
        <title>Sphingobacterium sp. DN00404 isolated from aquaculture water.</title>
        <authorList>
            <person name="Zhang M."/>
        </authorList>
    </citation>
    <scope>NUCLEOTIDE SEQUENCE [LARGE SCALE GENOMIC DNA]</scope>
    <source>
        <strain evidence="6 7">KCTC 42746</strain>
    </source>
</reference>
<dbReference type="SUPFAM" id="SSF53649">
    <property type="entry name" value="Alkaline phosphatase-like"/>
    <property type="match status" value="1"/>
</dbReference>
<dbReference type="CDD" id="cd16027">
    <property type="entry name" value="SGSH"/>
    <property type="match status" value="1"/>
</dbReference>
<dbReference type="InterPro" id="IPR024607">
    <property type="entry name" value="Sulfatase_CS"/>
</dbReference>
<evidence type="ECO:0000256" key="2">
    <source>
        <dbReference type="ARBA" id="ARBA00022723"/>
    </source>
</evidence>
<comment type="similarity">
    <text evidence="1">Belongs to the sulfatase family.</text>
</comment>